<dbReference type="GO" id="GO:0046820">
    <property type="term" value="F:4-amino-4-deoxychorismate synthase activity"/>
    <property type="evidence" value="ECO:0007669"/>
    <property type="project" value="UniProtKB-EC"/>
</dbReference>
<dbReference type="GO" id="GO:0008696">
    <property type="term" value="F:4-amino-4-deoxychorismate lyase activity"/>
    <property type="evidence" value="ECO:0007669"/>
    <property type="project" value="UniProtKB-EC"/>
</dbReference>
<dbReference type="Pfam" id="PF00425">
    <property type="entry name" value="Chorismate_bind"/>
    <property type="match status" value="1"/>
</dbReference>
<accession>A0A840IE96</accession>
<dbReference type="Gene3D" id="3.60.120.10">
    <property type="entry name" value="Anthranilate synthase"/>
    <property type="match status" value="1"/>
</dbReference>
<sequence length="778" mass="79409">MTAVRLLRVPLQADCSPQRALRALAGDPWPFALTGRWAGGGAIVGSDPLRLAAPDDDPFALLDELPAVDLPHAADAVGGGGVADAGGAAVADASGGGVAEAGGGVADAVGGGWFGWLGFGLGARVERLAPPPSRPHPLPPFQLAYYDHVLRLDADGRWWFEALAAPEREAALQRRLTLLRDRLADVSAAPTSAAPAPATPPPREPFRIAGGGAPAHVAAVAECVERIAAGEIFQANVCLRFETAWEGDLAALYAGASERLHPAYGAAFPAPWGGVASLSPELFLRRRGRAVETGPIKGTIARAGGDDDPAAAAARAALAASAKDRAEHVMIVDLMRNDLGRVCAYGSIEAERAPVAEAHPGLWHLVSRVRGTLRPEVGDGELLRATFPPGSVTGAPKVQALHVIGELEGSGRELYTGAAGFASPLAGLELNVAIRTFEARDGRLWIGAGGGIVADSDPWAELEECHVKARPIVAAIGGEIAPHRAAPATAPTPATAPAPVPTTAPTPATAPAHRRDAAALQAARVPALPRALSRARHRPDPARGLFETLLVEDGRAARAAAHLARLADGAAALYGLPLPDDLGARVAEAAAAQPSPCRVRVAATPRPDGTLACAVTTGPLPARTLPVVLAPVVLPGGLGARKWLDRDLLDRLAPDGAIPPGSTALLLDGDGSLLEAAWGSVFALEGERLVTPPADGRILPGITRAALLEAAAAAGMKVREETIDLPRAAAADALLVSSALALALPARLAGADDDAPTAANELAARLRALLRGAVAATA</sequence>
<keyword evidence="4" id="KW-1185">Reference proteome</keyword>
<dbReference type="RefSeq" id="WP_183342850.1">
    <property type="nucleotide sequence ID" value="NZ_JACHNU010000003.1"/>
</dbReference>
<dbReference type="InterPro" id="IPR043132">
    <property type="entry name" value="BCAT-like_C"/>
</dbReference>
<dbReference type="InterPro" id="IPR001544">
    <property type="entry name" value="Aminotrans_IV"/>
</dbReference>
<dbReference type="Gene3D" id="3.30.470.10">
    <property type="match status" value="1"/>
</dbReference>
<keyword evidence="3" id="KW-0032">Aminotransferase</keyword>
<keyword evidence="3" id="KW-0808">Transferase</keyword>
<dbReference type="Pfam" id="PF01063">
    <property type="entry name" value="Aminotran_4"/>
    <property type="match status" value="1"/>
</dbReference>
<dbReference type="InterPro" id="IPR043131">
    <property type="entry name" value="BCAT-like_N"/>
</dbReference>
<dbReference type="PANTHER" id="PTHR11236:SF50">
    <property type="entry name" value="AMINODEOXYCHORISMATE SYNTHASE COMPONENT 1"/>
    <property type="match status" value="1"/>
</dbReference>
<dbReference type="PRINTS" id="PR00095">
    <property type="entry name" value="ANTSNTHASEI"/>
</dbReference>
<reference evidence="3 4" key="1">
    <citation type="submission" date="2020-08" db="EMBL/GenBank/DDBJ databases">
        <title>Genomic Encyclopedia of Archaeal and Bacterial Type Strains, Phase II (KMG-II): from individual species to whole genera.</title>
        <authorList>
            <person name="Goeker M."/>
        </authorList>
    </citation>
    <scope>NUCLEOTIDE SEQUENCE [LARGE SCALE GENOMIC DNA]</scope>
    <source>
        <strain evidence="3 4">DSM 23288</strain>
    </source>
</reference>
<evidence type="ECO:0000259" key="2">
    <source>
        <dbReference type="Pfam" id="PF00425"/>
    </source>
</evidence>
<evidence type="ECO:0000313" key="4">
    <source>
        <dbReference type="Proteomes" id="UP000585272"/>
    </source>
</evidence>
<dbReference type="SUPFAM" id="SSF56322">
    <property type="entry name" value="ADC synthase"/>
    <property type="match status" value="1"/>
</dbReference>
<proteinExistence type="predicted"/>
<feature type="domain" description="Chorismate-utilising enzyme C-terminal" evidence="2">
    <location>
        <begin position="216"/>
        <end position="468"/>
    </location>
</feature>
<feature type="region of interest" description="Disordered" evidence="1">
    <location>
        <begin position="189"/>
        <end position="209"/>
    </location>
</feature>
<keyword evidence="3" id="KW-0456">Lyase</keyword>
<dbReference type="GO" id="GO:0000162">
    <property type="term" value="P:L-tryptophan biosynthetic process"/>
    <property type="evidence" value="ECO:0007669"/>
    <property type="project" value="TreeGrafter"/>
</dbReference>
<comment type="caution">
    <text evidence="3">The sequence shown here is derived from an EMBL/GenBank/DDBJ whole genome shotgun (WGS) entry which is preliminary data.</text>
</comment>
<dbReference type="Gene3D" id="3.20.10.10">
    <property type="entry name" value="D-amino Acid Aminotransferase, subunit A, domain 2"/>
    <property type="match status" value="1"/>
</dbReference>
<dbReference type="InterPro" id="IPR036038">
    <property type="entry name" value="Aminotransferase-like"/>
</dbReference>
<dbReference type="InterPro" id="IPR005801">
    <property type="entry name" value="ADC_synthase"/>
</dbReference>
<feature type="region of interest" description="Disordered" evidence="1">
    <location>
        <begin position="485"/>
        <end position="517"/>
    </location>
</feature>
<dbReference type="InterPro" id="IPR019999">
    <property type="entry name" value="Anth_synth_I-like"/>
</dbReference>
<evidence type="ECO:0000313" key="3">
    <source>
        <dbReference type="EMBL" id="MBB4663122.1"/>
    </source>
</evidence>
<dbReference type="EC" id="2.6.1.85" evidence="3"/>
<dbReference type="InterPro" id="IPR015890">
    <property type="entry name" value="Chorismate_C"/>
</dbReference>
<dbReference type="EMBL" id="JACHNU010000003">
    <property type="protein sequence ID" value="MBB4663122.1"/>
    <property type="molecule type" value="Genomic_DNA"/>
</dbReference>
<dbReference type="AlphaFoldDB" id="A0A840IE96"/>
<dbReference type="SUPFAM" id="SSF56752">
    <property type="entry name" value="D-aminoacid aminotransferase-like PLP-dependent enzymes"/>
    <property type="match status" value="1"/>
</dbReference>
<name>A0A840IE96_9ACTN</name>
<dbReference type="PANTHER" id="PTHR11236">
    <property type="entry name" value="AMINOBENZOATE/ANTHRANILATE SYNTHASE"/>
    <property type="match status" value="1"/>
</dbReference>
<feature type="compositionally biased region" description="Pro residues" evidence="1">
    <location>
        <begin position="494"/>
        <end position="504"/>
    </location>
</feature>
<protein>
    <submittedName>
        <fullName evidence="3">Para-aminobenzoate synthetase/4-amino-4-deoxychorismate lyase</fullName>
        <ecNumber evidence="3">2.6.1.85</ecNumber>
        <ecNumber evidence="3">4.1.3.38</ecNumber>
    </submittedName>
</protein>
<gene>
    <name evidence="3" type="ORF">BDZ31_002711</name>
</gene>
<dbReference type="Proteomes" id="UP000585272">
    <property type="component" value="Unassembled WGS sequence"/>
</dbReference>
<organism evidence="3 4">
    <name type="scientific">Conexibacter arvalis</name>
    <dbReference type="NCBI Taxonomy" id="912552"/>
    <lineage>
        <taxon>Bacteria</taxon>
        <taxon>Bacillati</taxon>
        <taxon>Actinomycetota</taxon>
        <taxon>Thermoleophilia</taxon>
        <taxon>Solirubrobacterales</taxon>
        <taxon>Conexibacteraceae</taxon>
        <taxon>Conexibacter</taxon>
    </lineage>
</organism>
<dbReference type="EC" id="4.1.3.38" evidence="3"/>
<evidence type="ECO:0000256" key="1">
    <source>
        <dbReference type="SAM" id="MobiDB-lite"/>
    </source>
</evidence>